<comment type="caution">
    <text evidence="8">The sequence shown here is derived from an EMBL/GenBank/DDBJ whole genome shotgun (WGS) entry which is preliminary data.</text>
</comment>
<protein>
    <recommendedName>
        <fullName evidence="7">Protein kinase domain-containing protein</fullName>
    </recommendedName>
</protein>
<evidence type="ECO:0000256" key="5">
    <source>
        <dbReference type="ARBA" id="ARBA00022840"/>
    </source>
</evidence>
<dbReference type="GO" id="GO:0004674">
    <property type="term" value="F:protein serine/threonine kinase activity"/>
    <property type="evidence" value="ECO:0007669"/>
    <property type="project" value="UniProtKB-KW"/>
</dbReference>
<dbReference type="PANTHER" id="PTHR24342:SF14">
    <property type="entry name" value="DEATH-ASSOCIATED PROTEIN KINASE DAPK-1"/>
    <property type="match status" value="1"/>
</dbReference>
<dbReference type="GO" id="GO:0005524">
    <property type="term" value="F:ATP binding"/>
    <property type="evidence" value="ECO:0007669"/>
    <property type="project" value="UniProtKB-KW"/>
</dbReference>
<dbReference type="STRING" id="6689.A0A3R7PBH4"/>
<dbReference type="SUPFAM" id="SSF56112">
    <property type="entry name" value="Protein kinase-like (PK-like)"/>
    <property type="match status" value="1"/>
</dbReference>
<keyword evidence="5" id="KW-0067">ATP-binding</keyword>
<dbReference type="InterPro" id="IPR011009">
    <property type="entry name" value="Kinase-like_dom_sf"/>
</dbReference>
<feature type="region of interest" description="Disordered" evidence="6">
    <location>
        <begin position="194"/>
        <end position="315"/>
    </location>
</feature>
<dbReference type="GO" id="GO:0035556">
    <property type="term" value="P:intracellular signal transduction"/>
    <property type="evidence" value="ECO:0007669"/>
    <property type="project" value="TreeGrafter"/>
</dbReference>
<evidence type="ECO:0000256" key="2">
    <source>
        <dbReference type="ARBA" id="ARBA00022679"/>
    </source>
</evidence>
<feature type="domain" description="Protein kinase" evidence="7">
    <location>
        <begin position="1"/>
        <end position="92"/>
    </location>
</feature>
<reference evidence="8 9" key="1">
    <citation type="submission" date="2018-04" db="EMBL/GenBank/DDBJ databases">
        <authorList>
            <person name="Zhang X."/>
            <person name="Yuan J."/>
            <person name="Li F."/>
            <person name="Xiang J."/>
        </authorList>
    </citation>
    <scope>NUCLEOTIDE SEQUENCE [LARGE SCALE GENOMIC DNA]</scope>
    <source>
        <tissue evidence="8">Muscle</tissue>
    </source>
</reference>
<evidence type="ECO:0000259" key="7">
    <source>
        <dbReference type="PROSITE" id="PS50011"/>
    </source>
</evidence>
<dbReference type="Proteomes" id="UP000283509">
    <property type="component" value="Unassembled WGS sequence"/>
</dbReference>
<dbReference type="GO" id="GO:0043065">
    <property type="term" value="P:positive regulation of apoptotic process"/>
    <property type="evidence" value="ECO:0007669"/>
    <property type="project" value="TreeGrafter"/>
</dbReference>
<keyword evidence="1" id="KW-0723">Serine/threonine-protein kinase</keyword>
<evidence type="ECO:0000256" key="6">
    <source>
        <dbReference type="SAM" id="MobiDB-lite"/>
    </source>
</evidence>
<evidence type="ECO:0000256" key="1">
    <source>
        <dbReference type="ARBA" id="ARBA00022527"/>
    </source>
</evidence>
<dbReference type="GO" id="GO:0005634">
    <property type="term" value="C:nucleus"/>
    <property type="evidence" value="ECO:0007669"/>
    <property type="project" value="TreeGrafter"/>
</dbReference>
<evidence type="ECO:0000256" key="4">
    <source>
        <dbReference type="ARBA" id="ARBA00022777"/>
    </source>
</evidence>
<organism evidence="8 9">
    <name type="scientific">Penaeus vannamei</name>
    <name type="common">Whiteleg shrimp</name>
    <name type="synonym">Litopenaeus vannamei</name>
    <dbReference type="NCBI Taxonomy" id="6689"/>
    <lineage>
        <taxon>Eukaryota</taxon>
        <taxon>Metazoa</taxon>
        <taxon>Ecdysozoa</taxon>
        <taxon>Arthropoda</taxon>
        <taxon>Crustacea</taxon>
        <taxon>Multicrustacea</taxon>
        <taxon>Malacostraca</taxon>
        <taxon>Eumalacostraca</taxon>
        <taxon>Eucarida</taxon>
        <taxon>Decapoda</taxon>
        <taxon>Dendrobranchiata</taxon>
        <taxon>Penaeoidea</taxon>
        <taxon>Penaeidae</taxon>
        <taxon>Penaeus</taxon>
    </lineage>
</organism>
<accession>A0A3R7PBH4</accession>
<keyword evidence="4" id="KW-0418">Kinase</keyword>
<dbReference type="Pfam" id="PF00069">
    <property type="entry name" value="Pkinase"/>
    <property type="match status" value="1"/>
</dbReference>
<proteinExistence type="predicted"/>
<name>A0A3R7PBH4_PENVA</name>
<dbReference type="EMBL" id="QCYY01001052">
    <property type="protein sequence ID" value="ROT80896.1"/>
    <property type="molecule type" value="Genomic_DNA"/>
</dbReference>
<keyword evidence="2" id="KW-0808">Transferase</keyword>
<reference evidence="8 9" key="2">
    <citation type="submission" date="2019-01" db="EMBL/GenBank/DDBJ databases">
        <title>The decoding of complex shrimp genome reveals the adaptation for benthos swimmer, frequently molting mechanism and breeding impact on genome.</title>
        <authorList>
            <person name="Sun Y."/>
            <person name="Gao Y."/>
            <person name="Yu Y."/>
        </authorList>
    </citation>
    <scope>NUCLEOTIDE SEQUENCE [LARGE SCALE GENOMIC DNA]</scope>
    <source>
        <tissue evidence="8">Muscle</tissue>
    </source>
</reference>
<dbReference type="InterPro" id="IPR000719">
    <property type="entry name" value="Prot_kinase_dom"/>
</dbReference>
<keyword evidence="3" id="KW-0547">Nucleotide-binding</keyword>
<evidence type="ECO:0000313" key="9">
    <source>
        <dbReference type="Proteomes" id="UP000283509"/>
    </source>
</evidence>
<sequence>MAPEIVNYEPLCLATDMWAIGVITYILLSGASPFLGDSQQETYNNITAVEFAFDDEDFSGTSDLAKDFISQLLIKDPRHRMSAEKSLAHPWMAPQSKEQEIERRDAQTNMDNFKSYQARRRWKHSLKVVTLCNRLSRSAKLRSQSAELLDAKSSAITLQEDQCRQSPLSSRVVSSPPLSLNLLCAMSPGLEHLSISRHPQPRPSLAKHLNELGPAYPPPPSSSTSGTWPRPPPPLHLDMATPMATPLSPPHLKHATWPRPLLSSTSGTWPRPLSCTPETRPRPSSSSNTRNKATPLLLSSTPETPHTETWPRPPPFLLHTLKHGHAPPFLLHT</sequence>
<dbReference type="PANTHER" id="PTHR24342">
    <property type="entry name" value="SERINE/THREONINE-PROTEIN KINASE 17"/>
    <property type="match status" value="1"/>
</dbReference>
<dbReference type="AlphaFoldDB" id="A0A3R7PBH4"/>
<keyword evidence="9" id="KW-1185">Reference proteome</keyword>
<feature type="compositionally biased region" description="Low complexity" evidence="6">
    <location>
        <begin position="274"/>
        <end position="290"/>
    </location>
</feature>
<dbReference type="OrthoDB" id="504170at2759"/>
<evidence type="ECO:0000313" key="8">
    <source>
        <dbReference type="EMBL" id="ROT80896.1"/>
    </source>
</evidence>
<dbReference type="PROSITE" id="PS50011">
    <property type="entry name" value="PROTEIN_KINASE_DOM"/>
    <property type="match status" value="1"/>
</dbReference>
<dbReference type="Gene3D" id="1.10.510.10">
    <property type="entry name" value="Transferase(Phosphotransferase) domain 1"/>
    <property type="match status" value="1"/>
</dbReference>
<evidence type="ECO:0000256" key="3">
    <source>
        <dbReference type="ARBA" id="ARBA00022741"/>
    </source>
</evidence>
<gene>
    <name evidence="8" type="ORF">C7M84_000355</name>
</gene>